<protein>
    <submittedName>
        <fullName evidence="3">Uncharacterized protein</fullName>
    </submittedName>
</protein>
<gene>
    <name evidence="3" type="ORF">HHI36_021119</name>
</gene>
<feature type="compositionally biased region" description="Basic and acidic residues" evidence="2">
    <location>
        <begin position="260"/>
        <end position="294"/>
    </location>
</feature>
<sequence>MKKFYEKDSLPPCLRARNLKNQMKTRSLDEEEFKKECGLVAASRRKSLDESMGYKTNSLPKMLNQPKTLPLDGSDREIDSLHLSHSSENIVRTVEEEKKKRERIEKYKEERRKILQEKYRTESFKEDKDVLLSKLKIYKSPNKEDSQENIDFYSSLTRTRRKSARSDDSVNLDEPKTPPDEKNNQDNLQTVKPNSLKARAAVFERNSNGSPSKLPKPCKKPGHVATTKDNRTAELNAADKVFRDGGFVLRSRTEDVYKNERRRHTYESRERESEAELRLRRGSLEHHSPRKEKAASPSYCIKDMKAIFESKSKQ</sequence>
<dbReference type="AlphaFoldDB" id="A0ABD2MWU4"/>
<reference evidence="3 4" key="1">
    <citation type="journal article" date="2021" name="BMC Biol.">
        <title>Horizontally acquired antibacterial genes associated with adaptive radiation of ladybird beetles.</title>
        <authorList>
            <person name="Li H.S."/>
            <person name="Tang X.F."/>
            <person name="Huang Y.H."/>
            <person name="Xu Z.Y."/>
            <person name="Chen M.L."/>
            <person name="Du X.Y."/>
            <person name="Qiu B.Y."/>
            <person name="Chen P.T."/>
            <person name="Zhang W."/>
            <person name="Slipinski A."/>
            <person name="Escalona H.E."/>
            <person name="Waterhouse R.M."/>
            <person name="Zwick A."/>
            <person name="Pang H."/>
        </authorList>
    </citation>
    <scope>NUCLEOTIDE SEQUENCE [LARGE SCALE GENOMIC DNA]</scope>
    <source>
        <strain evidence="3">SYSU2018</strain>
    </source>
</reference>
<keyword evidence="4" id="KW-1185">Reference proteome</keyword>
<evidence type="ECO:0000313" key="4">
    <source>
        <dbReference type="Proteomes" id="UP001516400"/>
    </source>
</evidence>
<keyword evidence="1" id="KW-0175">Coiled coil</keyword>
<evidence type="ECO:0000256" key="2">
    <source>
        <dbReference type="SAM" id="MobiDB-lite"/>
    </source>
</evidence>
<comment type="caution">
    <text evidence="3">The sequence shown here is derived from an EMBL/GenBank/DDBJ whole genome shotgun (WGS) entry which is preliminary data.</text>
</comment>
<feature type="region of interest" description="Disordered" evidence="2">
    <location>
        <begin position="143"/>
        <end position="227"/>
    </location>
</feature>
<feature type="region of interest" description="Disordered" evidence="2">
    <location>
        <begin position="51"/>
        <end position="76"/>
    </location>
</feature>
<dbReference type="EMBL" id="JABFTP020000042">
    <property type="protein sequence ID" value="KAL3270582.1"/>
    <property type="molecule type" value="Genomic_DNA"/>
</dbReference>
<proteinExistence type="predicted"/>
<feature type="compositionally biased region" description="Basic and acidic residues" evidence="2">
    <location>
        <begin position="164"/>
        <end position="184"/>
    </location>
</feature>
<name>A0ABD2MWU4_9CUCU</name>
<evidence type="ECO:0000256" key="1">
    <source>
        <dbReference type="SAM" id="Coils"/>
    </source>
</evidence>
<feature type="coiled-coil region" evidence="1">
    <location>
        <begin position="90"/>
        <end position="117"/>
    </location>
</feature>
<organism evidence="3 4">
    <name type="scientific">Cryptolaemus montrouzieri</name>
    <dbReference type="NCBI Taxonomy" id="559131"/>
    <lineage>
        <taxon>Eukaryota</taxon>
        <taxon>Metazoa</taxon>
        <taxon>Ecdysozoa</taxon>
        <taxon>Arthropoda</taxon>
        <taxon>Hexapoda</taxon>
        <taxon>Insecta</taxon>
        <taxon>Pterygota</taxon>
        <taxon>Neoptera</taxon>
        <taxon>Endopterygota</taxon>
        <taxon>Coleoptera</taxon>
        <taxon>Polyphaga</taxon>
        <taxon>Cucujiformia</taxon>
        <taxon>Coccinelloidea</taxon>
        <taxon>Coccinellidae</taxon>
        <taxon>Scymninae</taxon>
        <taxon>Scymnini</taxon>
        <taxon>Cryptolaemus</taxon>
    </lineage>
</organism>
<feature type="region of interest" description="Disordered" evidence="2">
    <location>
        <begin position="260"/>
        <end position="298"/>
    </location>
</feature>
<accession>A0ABD2MWU4</accession>
<dbReference type="Proteomes" id="UP001516400">
    <property type="component" value="Unassembled WGS sequence"/>
</dbReference>
<evidence type="ECO:0000313" key="3">
    <source>
        <dbReference type="EMBL" id="KAL3270582.1"/>
    </source>
</evidence>